<dbReference type="AlphaFoldDB" id="A0AAW5IMS2"/>
<dbReference type="Pfam" id="PF13472">
    <property type="entry name" value="Lipase_GDSL_2"/>
    <property type="match status" value="1"/>
</dbReference>
<protein>
    <submittedName>
        <fullName evidence="5">Cyclically-permuted mutarotase family protein</fullName>
    </submittedName>
</protein>
<dbReference type="EMBL" id="JANDWZ010000018">
    <property type="protein sequence ID" value="MCP9564684.1"/>
    <property type="molecule type" value="Genomic_DNA"/>
</dbReference>
<dbReference type="InterPro" id="IPR056734">
    <property type="entry name" value="NANM"/>
</dbReference>
<dbReference type="Pfam" id="PF24996">
    <property type="entry name" value="NANM"/>
    <property type="match status" value="1"/>
</dbReference>
<dbReference type="SUPFAM" id="SSF117281">
    <property type="entry name" value="Kelch motif"/>
    <property type="match status" value="1"/>
</dbReference>
<feature type="chain" id="PRO_5043689140" evidence="2">
    <location>
        <begin position="31"/>
        <end position="1051"/>
    </location>
</feature>
<evidence type="ECO:0000256" key="2">
    <source>
        <dbReference type="SAM" id="SignalP"/>
    </source>
</evidence>
<evidence type="ECO:0000313" key="6">
    <source>
        <dbReference type="Proteomes" id="UP001205531"/>
    </source>
</evidence>
<sequence>MLYDKLMNPKGALTALMLSMLLTGSLSVEAARKKTVQKIKVACVGNSITYGTGIQDREHFSYPVQLQKMLGDKYQVGNFGKPGATLLRHGHRPYMQQEEYRQAMAFKGDIAVIHLGINDTDPRNWPNYRDEFVKDYLSLMDSLRSVNPKVRFILARMTPIAHRHPRFISGTKQWHDEIQDAIQVVAKVSGAEVIDFHAPLYPYPNLLPDAIHPNAEGAGILAKTVYGGITGNYGGLQLSDLYTDDMVLQRNVPLDIHGIANTGEKVMVSIAGQKTTAIANNRGEWSVTLQPLQVGTDYTLTIQAGKQKKEFRHVAVGEVWLCSGQSNMAFRLNQAATGKKDIAQADDPDFRLFDMKGRWETYDVAWPASCLDSLNHLQYFKPTTWKKVSPETAAQFSAVAYYYGKMLRDSLKVPVGLICNAIGGAPTEAWVDRNTLETQFPAILRDWLHNDFIQDWVRGRAARNLTHDATHLGRHPYEPCYLYESGILPLQQYPIKGVIWYQGESNAHNMDAHEQLFRLLVDSWRSNWKNPQMPFYFVQLSSLNRPSWTWFRDSQLRLMKSIPNTGMAVSSDQGDSLDVHPTNKQPVGERLGRWALNQTYGHGVTPSGPIYNKVVREGESLVVSFTYGDGLRTSDGKDPSCFEMAEEDGLFYPAQVKIEGNKVRLTSPELKMPRFVRYAWQPFTRANLVNQDGLPASTFRGEIKAGIKSLSGFPSGEAGYELGVSACYSGFIGDYLIVAGGCNFPEPGKKKYYSGIYAAKVTGNEETLHWEMIGNLPEPAAYGGVVTSGDSLVLVGGCNGEHSLKTVLSIHLDKKSGKPILKSLPALPCTVDNMGVCLMDNRLFVVGGNQDGHPSASVLTCELGKNLEWKKETEMIGEPRVQPVCAAYDGKLYVWGGFYQNGKSSVVATSGLRYLLQDKSWNSLPVPRNGEGKELTLTGATAMLAVGSDGEAQIICAGGVNRDIFWDAISGTYSKVAQADYLKKDISWYQFNGCPLTYKLKTERWEILSHQTPLLARAGAQVAMRKHTLYYIGGELKPGLRSPGIVQLDLR</sequence>
<evidence type="ECO:0000259" key="3">
    <source>
        <dbReference type="Pfam" id="PF03629"/>
    </source>
</evidence>
<dbReference type="GO" id="GO:0005975">
    <property type="term" value="P:carbohydrate metabolic process"/>
    <property type="evidence" value="ECO:0007669"/>
    <property type="project" value="TreeGrafter"/>
</dbReference>
<dbReference type="GO" id="GO:0001681">
    <property type="term" value="F:sialate O-acetylesterase activity"/>
    <property type="evidence" value="ECO:0007669"/>
    <property type="project" value="InterPro"/>
</dbReference>
<dbReference type="InterPro" id="IPR039329">
    <property type="entry name" value="SIAE"/>
</dbReference>
<dbReference type="Pfam" id="PF03629">
    <property type="entry name" value="SASA"/>
    <property type="match status" value="1"/>
</dbReference>
<accession>A0AAW5IMS2</accession>
<keyword evidence="1" id="KW-0378">Hydrolase</keyword>
<comment type="caution">
    <text evidence="5">The sequence shown here is derived from an EMBL/GenBank/DDBJ whole genome shotgun (WGS) entry which is preliminary data.</text>
</comment>
<evidence type="ECO:0000256" key="1">
    <source>
        <dbReference type="ARBA" id="ARBA00022801"/>
    </source>
</evidence>
<feature type="domain" description="SGNH hydrolase-type esterase" evidence="4">
    <location>
        <begin position="43"/>
        <end position="218"/>
    </location>
</feature>
<dbReference type="InterPro" id="IPR015915">
    <property type="entry name" value="Kelch-typ_b-propeller"/>
</dbReference>
<reference evidence="5" key="1">
    <citation type="submission" date="2022-07" db="EMBL/GenBank/DDBJ databases">
        <title>Prevotella copri.</title>
        <authorList>
            <person name="Yang C."/>
        </authorList>
    </citation>
    <scope>NUCLEOTIDE SEQUENCE</scope>
    <source>
        <strain evidence="5">HF2107</strain>
    </source>
</reference>
<dbReference type="PANTHER" id="PTHR22901">
    <property type="entry name" value="SIALATE O-ACETYLESTERASE"/>
    <property type="match status" value="1"/>
</dbReference>
<feature type="signal peptide" evidence="2">
    <location>
        <begin position="1"/>
        <end position="30"/>
    </location>
</feature>
<name>A0AAW5IMS2_9BACT</name>
<dbReference type="SUPFAM" id="SSF52266">
    <property type="entry name" value="SGNH hydrolase"/>
    <property type="match status" value="2"/>
</dbReference>
<feature type="domain" description="Sialate O-acetylesterase" evidence="3">
    <location>
        <begin position="318"/>
        <end position="591"/>
    </location>
</feature>
<evidence type="ECO:0000313" key="5">
    <source>
        <dbReference type="EMBL" id="MCP9564684.1"/>
    </source>
</evidence>
<dbReference type="NCBIfam" id="TIGR03548">
    <property type="entry name" value="mutarot_permut"/>
    <property type="match status" value="1"/>
</dbReference>
<proteinExistence type="predicted"/>
<dbReference type="Gene3D" id="3.40.50.1110">
    <property type="entry name" value="SGNH hydrolase"/>
    <property type="match status" value="2"/>
</dbReference>
<dbReference type="Gene3D" id="2.60.40.10">
    <property type="entry name" value="Immunoglobulins"/>
    <property type="match status" value="1"/>
</dbReference>
<dbReference type="InterPro" id="IPR013830">
    <property type="entry name" value="SGNH_hydro"/>
</dbReference>
<gene>
    <name evidence="5" type="ORF">NNC64_08935</name>
</gene>
<keyword evidence="2" id="KW-0732">Signal</keyword>
<dbReference type="InterPro" id="IPR036514">
    <property type="entry name" value="SGNH_hydro_sf"/>
</dbReference>
<dbReference type="Proteomes" id="UP001205531">
    <property type="component" value="Unassembled WGS sequence"/>
</dbReference>
<dbReference type="InterPro" id="IPR019937">
    <property type="entry name" value="Cycl-permuted_mutarotase"/>
</dbReference>
<organism evidence="5 6">
    <name type="scientific">Segatella copri</name>
    <dbReference type="NCBI Taxonomy" id="165179"/>
    <lineage>
        <taxon>Bacteria</taxon>
        <taxon>Pseudomonadati</taxon>
        <taxon>Bacteroidota</taxon>
        <taxon>Bacteroidia</taxon>
        <taxon>Bacteroidales</taxon>
        <taxon>Prevotellaceae</taxon>
        <taxon>Segatella</taxon>
    </lineage>
</organism>
<dbReference type="Gene3D" id="2.120.10.80">
    <property type="entry name" value="Kelch-type beta propeller"/>
    <property type="match status" value="2"/>
</dbReference>
<dbReference type="InterPro" id="IPR013783">
    <property type="entry name" value="Ig-like_fold"/>
</dbReference>
<evidence type="ECO:0000259" key="4">
    <source>
        <dbReference type="Pfam" id="PF13472"/>
    </source>
</evidence>
<dbReference type="PANTHER" id="PTHR22901:SF0">
    <property type="entry name" value="SIALATE O-ACETYLESTERASE"/>
    <property type="match status" value="1"/>
</dbReference>
<dbReference type="InterPro" id="IPR005181">
    <property type="entry name" value="SASA"/>
</dbReference>